<feature type="transmembrane region" description="Helical" evidence="2">
    <location>
        <begin position="1785"/>
        <end position="1810"/>
    </location>
</feature>
<name>A0ABP0P7Y1_9DINO</name>
<dbReference type="Proteomes" id="UP001642484">
    <property type="component" value="Unassembled WGS sequence"/>
</dbReference>
<evidence type="ECO:0000313" key="3">
    <source>
        <dbReference type="EMBL" id="CAK9071811.1"/>
    </source>
</evidence>
<feature type="region of interest" description="Disordered" evidence="1">
    <location>
        <begin position="1"/>
        <end position="58"/>
    </location>
</feature>
<feature type="compositionally biased region" description="Basic residues" evidence="1">
    <location>
        <begin position="1218"/>
        <end position="1229"/>
    </location>
</feature>
<evidence type="ECO:0000256" key="2">
    <source>
        <dbReference type="SAM" id="Phobius"/>
    </source>
</evidence>
<feature type="compositionally biased region" description="Basic and acidic residues" evidence="1">
    <location>
        <begin position="1205"/>
        <end position="1215"/>
    </location>
</feature>
<dbReference type="InterPro" id="IPR032675">
    <property type="entry name" value="LRR_dom_sf"/>
</dbReference>
<dbReference type="SUPFAM" id="SSF52047">
    <property type="entry name" value="RNI-like"/>
    <property type="match status" value="1"/>
</dbReference>
<evidence type="ECO:0000313" key="4">
    <source>
        <dbReference type="Proteomes" id="UP001642484"/>
    </source>
</evidence>
<organism evidence="3 4">
    <name type="scientific">Durusdinium trenchii</name>
    <dbReference type="NCBI Taxonomy" id="1381693"/>
    <lineage>
        <taxon>Eukaryota</taxon>
        <taxon>Sar</taxon>
        <taxon>Alveolata</taxon>
        <taxon>Dinophyceae</taxon>
        <taxon>Suessiales</taxon>
        <taxon>Symbiodiniaceae</taxon>
        <taxon>Durusdinium</taxon>
    </lineage>
</organism>
<dbReference type="EMBL" id="CAXAMN010022673">
    <property type="protein sequence ID" value="CAK9071811.1"/>
    <property type="molecule type" value="Genomic_DNA"/>
</dbReference>
<dbReference type="Gene3D" id="3.80.10.10">
    <property type="entry name" value="Ribonuclease Inhibitor"/>
    <property type="match status" value="2"/>
</dbReference>
<comment type="caution">
    <text evidence="3">The sequence shown here is derived from an EMBL/GenBank/DDBJ whole genome shotgun (WGS) entry which is preliminary data.</text>
</comment>
<keyword evidence="2" id="KW-1133">Transmembrane helix</keyword>
<feature type="compositionally biased region" description="Basic residues" evidence="1">
    <location>
        <begin position="39"/>
        <end position="57"/>
    </location>
</feature>
<keyword evidence="4" id="KW-1185">Reference proteome</keyword>
<reference evidence="3 4" key="1">
    <citation type="submission" date="2024-02" db="EMBL/GenBank/DDBJ databases">
        <authorList>
            <person name="Chen Y."/>
            <person name="Shah S."/>
            <person name="Dougan E. K."/>
            <person name="Thang M."/>
            <person name="Chan C."/>
        </authorList>
    </citation>
    <scope>NUCLEOTIDE SEQUENCE [LARGE SCALE GENOMIC DNA]</scope>
</reference>
<accession>A0ABP0P7Y1</accession>
<gene>
    <name evidence="3" type="ORF">CCMP2556_LOCUS35303</name>
</gene>
<dbReference type="PANTHER" id="PTHR13318">
    <property type="entry name" value="PARTNER OF PAIRED, ISOFORM B-RELATED"/>
    <property type="match status" value="1"/>
</dbReference>
<feature type="region of interest" description="Disordered" evidence="1">
    <location>
        <begin position="1266"/>
        <end position="1290"/>
    </location>
</feature>
<evidence type="ECO:0000256" key="1">
    <source>
        <dbReference type="SAM" id="MobiDB-lite"/>
    </source>
</evidence>
<keyword evidence="2" id="KW-0472">Membrane</keyword>
<protein>
    <submittedName>
        <fullName evidence="3">Uncharacterized protein</fullName>
    </submittedName>
</protein>
<feature type="transmembrane region" description="Helical" evidence="2">
    <location>
        <begin position="460"/>
        <end position="481"/>
    </location>
</feature>
<feature type="transmembrane region" description="Helical" evidence="2">
    <location>
        <begin position="529"/>
        <end position="550"/>
    </location>
</feature>
<feature type="transmembrane region" description="Helical" evidence="2">
    <location>
        <begin position="1687"/>
        <end position="1708"/>
    </location>
</feature>
<keyword evidence="2" id="KW-0812">Transmembrane</keyword>
<sequence length="1861" mass="207314">MTVAITLPSGSPSAKDTRHQKSGIVVEGGDGDPGCETKARRHLRRPARANPRRHDRGRPREVTSYFQAVTLPGQRQHHHRLLLQGGPTPDPGTGWKKLFGLSSRDLREAHRTLRSMEMQRAQRATQLPEALRPDLSGRFIRAIFVASNVRQGGHGYYETENDWEKAKVHLLLELDLRLVEDSEVQKLKLCTIQDLEGAPNGMIACSTLSLESNEKVVGFTMNEVQLQTGRILYHNMKVILQNEEGIRSEPLCREMFPLDYPFPGHEILLQSKETPAAEVRALRAFRGHERHHLTGLIFQAWNSAECAMGQTPMFWLDLFVLTCGLYYLDVATDIQQLVLFLAEERYEYFGLNCLGMAIPMISLMIDALNWSESKFVSPQCDIFRRIVPSKTARIILVVVLVLAQSHMLLLTFASALMRTKHDLLLGAKQAEVVEAIVSAGLQSNYWFLILVGMESVSPEAFQGLSLSVIMSCASLAFGFASRDKIDAKVLNVPGKLNWGPSFTALFLVRAMEVASRLMAFNMLHLATRTWVAFGGPVAVVMLVVLAFFLFPEAEKSDMLAAVIGHPGQVLLGSRSRLPLRFSLSMHWLLQLAAVGLQGLAHTDHWLAEAKEVPWVLIVTSLSSSLFTSFGLCILANLGGHQKHPLFEQAANGQPLTCTLLATALNLPQVPISVLAAAEELWLDLKALADPDILSKLAKVQTPLCVGASCMKEIESKLNQHWAQLLRLNVVHADFSECDVFAVDEAPDWKEWESLCWPLKVVCFEWQKVSAEALGMVCRCKELEEIVFLGCGETDAWEYLQEGVHWPKLRIANFSYCFQGDGSQAGAEALLQSLCACSELEVLDFSYNGYPEAEDWDKLMATGCWPKLQWEKCDFGDSGPTVLPARSEDMKSGPMGADSRTDAAAGRSLLSLSCLSVNNQPKPSPMLPRDLLHISMKTDVEGLQVDESLLPRLAEKLDLEVLDASFCNHLPSTAWQLQNAEWPELKMALFKRSFDRESQGLHGAPAVLQMLARCQRLEFIDLSYCGQIAAEAWKALRAAHWPQLKEARWRECFETGAPACGGVRSVIELLLRCQQLEVIDLSCCHGISAEEFQQLSKASWPELRSADFSACFFISSKGQAMPRVLQMLSRCWKLKQLHFQDCDTQEQLQELPSGCWPSLEIDQCRGFEVHEDDEASERLQKQLRRLRGASSSGEVASSSVILVDDPTTREADDEAKNAPMRRKRIRRVRKKPVEGEAAGTETAVDGTETAGVSRAFDLQTGQTIVEEAKEQGTPQAQKKRTNKKRTVKKPRVRKKGPRFNLMSEDAARPDKRKVLQKEGNPTCTGLGRFADAEKRNITMEQAPDACKWLQKTDLAGNQSIAEDCREWCEENLATGAGWPLMVAMPALLDASEAAAAFKTCFKAQTATLGRHWLPTCWSVFVCALVYRLCAGPVAWAEGWDSMLCSEGSELLCSEEANTELQVAPDSEGYRAFPEGNWGFPFSFFYRATSDMDASRCKLLVSLFTTLAEPFSDLVSMLTFLRNGQPFYLGVMAFGFWQSAMFADGDLLQWEGLAEGRKSWRRGFATLAFIKHKRDEVFECGLSTAIQVFALLTLHPAEDAQQMLMLALFAAMTLAITGPEGAEAFWVWVWGLLEGGNVDHFYQVAEKKKSLQAWQKYGPCVWVLAANLSILMFSVRWHRVVGPVFHGDWIRGGLMLFLVEACFVLLRLVMISSRATGSTPCILLWLRVYVPAVQIWMTTLLCFISLMPGLAIVPTLFAELGQFGGNLLACHQSQVTFDLARECVMPISVFAAALIQFLMPLMIVILCAAWLLGHPWVLYQILVLPDQPFLYEPLAWVESHGGDPLTGHASSRCRDVAHSSSKS</sequence>
<proteinExistence type="predicted"/>
<feature type="transmembrane region" description="Helical" evidence="2">
    <location>
        <begin position="1720"/>
        <end position="1745"/>
    </location>
</feature>
<feature type="region of interest" description="Disordered" evidence="1">
    <location>
        <begin position="1204"/>
        <end position="1243"/>
    </location>
</feature>
<feature type="transmembrane region" description="Helical" evidence="2">
    <location>
        <begin position="348"/>
        <end position="368"/>
    </location>
</feature>
<feature type="compositionally biased region" description="Basic residues" evidence="1">
    <location>
        <begin position="1276"/>
        <end position="1290"/>
    </location>
</feature>
<feature type="transmembrane region" description="Helical" evidence="2">
    <location>
        <begin position="1655"/>
        <end position="1675"/>
    </location>
</feature>
<feature type="transmembrane region" description="Helical" evidence="2">
    <location>
        <begin position="394"/>
        <end position="417"/>
    </location>
</feature>